<evidence type="ECO:0000313" key="2">
    <source>
        <dbReference type="Proteomes" id="UP000826462"/>
    </source>
</evidence>
<dbReference type="EMBL" id="CP080096">
    <property type="protein sequence ID" value="QYD72858.1"/>
    <property type="molecule type" value="Genomic_DNA"/>
</dbReference>
<sequence length="208" mass="22314">MKLRLTDIGRETKLRSESLFLHPLCGSPVAFLYSLLSRHARDFNRHARARTRSTYVVQEGITMQHASGSDALFVSVWVAAAFGAFGVPEVAAAESAEAGTVEVARGMTVPCGPQSVSGSGPLTVFIQPPAGRTMKLTYSVNDGWRASTTRGATTQVAGAAYTVASQTEPEPEAGQPMTVFIDGPSGFAYFWIPDVGWKFVGRVTDRIQ</sequence>
<keyword evidence="2" id="KW-1185">Reference proteome</keyword>
<evidence type="ECO:0000313" key="1">
    <source>
        <dbReference type="EMBL" id="QYD72858.1"/>
    </source>
</evidence>
<accession>A0ABX8UV25</accession>
<dbReference type="RefSeq" id="WP_219802296.1">
    <property type="nucleotide sequence ID" value="NZ_CP080096.1"/>
</dbReference>
<protein>
    <submittedName>
        <fullName evidence="1">Uncharacterized protein</fullName>
    </submittedName>
</protein>
<gene>
    <name evidence="1" type="ORF">KZJ38_24530</name>
</gene>
<dbReference type="Proteomes" id="UP000826462">
    <property type="component" value="Chromosome 2"/>
</dbReference>
<name>A0ABX8UV25_9BURK</name>
<organism evidence="1 2">
    <name type="scientific">Paraburkholderia edwinii</name>
    <dbReference type="NCBI Taxonomy" id="2861782"/>
    <lineage>
        <taxon>Bacteria</taxon>
        <taxon>Pseudomonadati</taxon>
        <taxon>Pseudomonadota</taxon>
        <taxon>Betaproteobacteria</taxon>
        <taxon>Burkholderiales</taxon>
        <taxon>Burkholderiaceae</taxon>
        <taxon>Paraburkholderia</taxon>
    </lineage>
</organism>
<reference evidence="1 2" key="1">
    <citation type="submission" date="2021-07" db="EMBL/GenBank/DDBJ databases">
        <title>Paraburkholderia edwinii protects Aspergillus sp. from phenazines by acting as a toxin sponge.</title>
        <authorList>
            <person name="Dahlstrom K.M."/>
            <person name="Newman D.K."/>
        </authorList>
    </citation>
    <scope>NUCLEOTIDE SEQUENCE [LARGE SCALE GENOMIC DNA]</scope>
    <source>
        <strain evidence="1 2">Pe01</strain>
    </source>
</reference>
<proteinExistence type="predicted"/>